<name>A0AAE0RYC5_9BIVA</name>
<accession>A0AAE0RYC5</accession>
<evidence type="ECO:0000313" key="2">
    <source>
        <dbReference type="Proteomes" id="UP001195483"/>
    </source>
</evidence>
<keyword evidence="2" id="KW-1185">Reference proteome</keyword>
<proteinExistence type="predicted"/>
<protein>
    <submittedName>
        <fullName evidence="1">Uncharacterized protein</fullName>
    </submittedName>
</protein>
<gene>
    <name evidence="1" type="ORF">CHS0354_005513</name>
</gene>
<dbReference type="AlphaFoldDB" id="A0AAE0RYC5"/>
<reference evidence="1" key="3">
    <citation type="submission" date="2023-05" db="EMBL/GenBank/DDBJ databases">
        <authorList>
            <person name="Smith C.H."/>
        </authorList>
    </citation>
    <scope>NUCLEOTIDE SEQUENCE</scope>
    <source>
        <strain evidence="1">CHS0354</strain>
        <tissue evidence="1">Mantle</tissue>
    </source>
</reference>
<dbReference type="Proteomes" id="UP001195483">
    <property type="component" value="Unassembled WGS sequence"/>
</dbReference>
<reference evidence="1" key="2">
    <citation type="journal article" date="2021" name="Genome Biol. Evol.">
        <title>Developing a high-quality reference genome for a parasitic bivalve with doubly uniparental inheritance (Bivalvia: Unionida).</title>
        <authorList>
            <person name="Smith C.H."/>
        </authorList>
    </citation>
    <scope>NUCLEOTIDE SEQUENCE</scope>
    <source>
        <strain evidence="1">CHS0354</strain>
        <tissue evidence="1">Mantle</tissue>
    </source>
</reference>
<sequence>MIKTPQTDQDATSTATIFTMITIATITTTENQEPMEIFDCNIDDKMEIVNDIITNNNFKACDRYSSLRRVNQMYGPWLKKQQDESTHSMKQLLDVNLAEQLKSRRPVYRYGFTALLHMTDQLCPLSQVSTYLKEQAESQDGCLTAMNGSIAFVLGSKKRVKYIGGLAEDCDMQIIFTSLIPANPIREDINIVNKMAVLAEKGKLNKSGVIKRQKKI</sequence>
<organism evidence="1 2">
    <name type="scientific">Potamilus streckersoni</name>
    <dbReference type="NCBI Taxonomy" id="2493646"/>
    <lineage>
        <taxon>Eukaryota</taxon>
        <taxon>Metazoa</taxon>
        <taxon>Spiralia</taxon>
        <taxon>Lophotrochozoa</taxon>
        <taxon>Mollusca</taxon>
        <taxon>Bivalvia</taxon>
        <taxon>Autobranchia</taxon>
        <taxon>Heteroconchia</taxon>
        <taxon>Palaeoheterodonta</taxon>
        <taxon>Unionida</taxon>
        <taxon>Unionoidea</taxon>
        <taxon>Unionidae</taxon>
        <taxon>Ambleminae</taxon>
        <taxon>Lampsilini</taxon>
        <taxon>Potamilus</taxon>
    </lineage>
</organism>
<evidence type="ECO:0000313" key="1">
    <source>
        <dbReference type="EMBL" id="KAK3581907.1"/>
    </source>
</evidence>
<dbReference type="EMBL" id="JAEAOA010000388">
    <property type="protein sequence ID" value="KAK3581907.1"/>
    <property type="molecule type" value="Genomic_DNA"/>
</dbReference>
<comment type="caution">
    <text evidence="1">The sequence shown here is derived from an EMBL/GenBank/DDBJ whole genome shotgun (WGS) entry which is preliminary data.</text>
</comment>
<reference evidence="1" key="1">
    <citation type="journal article" date="2021" name="Genome Biol. Evol.">
        <title>A High-Quality Reference Genome for a Parasitic Bivalve with Doubly Uniparental Inheritance (Bivalvia: Unionida).</title>
        <authorList>
            <person name="Smith C.H."/>
        </authorList>
    </citation>
    <scope>NUCLEOTIDE SEQUENCE</scope>
    <source>
        <strain evidence="1">CHS0354</strain>
    </source>
</reference>